<accession>A0A8J6LF61</accession>
<dbReference type="InterPro" id="IPR043502">
    <property type="entry name" value="DNA/RNA_pol_sf"/>
</dbReference>
<dbReference type="AlphaFoldDB" id="A0A8J6LF61"/>
<sequence length="354" mass="40106">MDNPKTSRSTAKDEILKDLDKAQLRVEMMPGNVLTDEENDNERNSFERRYCDVASKILSLIQKIQNEEQEIIAGTNVRSRSESNSIDDNKTSVFHFSQQKLDLHEQVDQVVTIESVISVEDELSPKERERKTHFFDTIKRDAQGPVIANLPPQNNPADLGDSHAGVVKPFRFRTYRYVITADIEKMYRQILIDLVDTDYQRILWRDHPNEELKTYRLTTLTYGTKPASFIATRCLVELAVRNQNVNPLASSIIKRDFYMDDLLTGPDTIAELSAICEDVSTILQGGGFNLRKSTSNAKSKWRNPDTTPAVGSLVLIADDDLPPLRWNLARITELHFGNDGLPRVASLKTKNGAT</sequence>
<reference evidence="2" key="1">
    <citation type="journal article" date="2020" name="J Insects Food Feed">
        <title>The yellow mealworm (Tenebrio molitor) genome: a resource for the emerging insects as food and feed industry.</title>
        <authorList>
            <person name="Eriksson T."/>
            <person name="Andere A."/>
            <person name="Kelstrup H."/>
            <person name="Emery V."/>
            <person name="Picard C."/>
        </authorList>
    </citation>
    <scope>NUCLEOTIDE SEQUENCE</scope>
    <source>
        <strain evidence="2">Stoneville</strain>
        <tissue evidence="2">Whole head</tissue>
    </source>
</reference>
<comment type="caution">
    <text evidence="2">The sequence shown here is derived from an EMBL/GenBank/DDBJ whole genome shotgun (WGS) entry which is preliminary data.</text>
</comment>
<dbReference type="Proteomes" id="UP000719412">
    <property type="component" value="Unassembled WGS sequence"/>
</dbReference>
<dbReference type="GO" id="GO:0071897">
    <property type="term" value="P:DNA biosynthetic process"/>
    <property type="evidence" value="ECO:0007669"/>
    <property type="project" value="UniProtKB-ARBA"/>
</dbReference>
<organism evidence="2 3">
    <name type="scientific">Tenebrio molitor</name>
    <name type="common">Yellow mealworm beetle</name>
    <dbReference type="NCBI Taxonomy" id="7067"/>
    <lineage>
        <taxon>Eukaryota</taxon>
        <taxon>Metazoa</taxon>
        <taxon>Ecdysozoa</taxon>
        <taxon>Arthropoda</taxon>
        <taxon>Hexapoda</taxon>
        <taxon>Insecta</taxon>
        <taxon>Pterygota</taxon>
        <taxon>Neoptera</taxon>
        <taxon>Endopterygota</taxon>
        <taxon>Coleoptera</taxon>
        <taxon>Polyphaga</taxon>
        <taxon>Cucujiformia</taxon>
        <taxon>Tenebrionidae</taxon>
        <taxon>Tenebrio</taxon>
    </lineage>
</organism>
<name>A0A8J6LF61_TENMO</name>
<dbReference type="SUPFAM" id="SSF56672">
    <property type="entry name" value="DNA/RNA polymerases"/>
    <property type="match status" value="1"/>
</dbReference>
<dbReference type="PANTHER" id="PTHR47331">
    <property type="entry name" value="PHD-TYPE DOMAIN-CONTAINING PROTEIN"/>
    <property type="match status" value="1"/>
</dbReference>
<proteinExistence type="predicted"/>
<reference evidence="2" key="2">
    <citation type="submission" date="2021-08" db="EMBL/GenBank/DDBJ databases">
        <authorList>
            <person name="Eriksson T."/>
        </authorList>
    </citation>
    <scope>NUCLEOTIDE SEQUENCE</scope>
    <source>
        <strain evidence="2">Stoneville</strain>
        <tissue evidence="2">Whole head</tissue>
    </source>
</reference>
<dbReference type="EMBL" id="JABDTM020015429">
    <property type="protein sequence ID" value="KAH0819140.1"/>
    <property type="molecule type" value="Genomic_DNA"/>
</dbReference>
<dbReference type="PANTHER" id="PTHR47331:SF5">
    <property type="entry name" value="RIBONUCLEASE H"/>
    <property type="match status" value="1"/>
</dbReference>
<evidence type="ECO:0000313" key="2">
    <source>
        <dbReference type="EMBL" id="KAH0819140.1"/>
    </source>
</evidence>
<keyword evidence="3" id="KW-1185">Reference proteome</keyword>
<dbReference type="Pfam" id="PF18701">
    <property type="entry name" value="DUF5641"/>
    <property type="match status" value="1"/>
</dbReference>
<evidence type="ECO:0000313" key="3">
    <source>
        <dbReference type="Proteomes" id="UP000719412"/>
    </source>
</evidence>
<protein>
    <recommendedName>
        <fullName evidence="1">DUF5641 domain-containing protein</fullName>
    </recommendedName>
</protein>
<feature type="domain" description="DUF5641" evidence="1">
    <location>
        <begin position="296"/>
        <end position="352"/>
    </location>
</feature>
<gene>
    <name evidence="2" type="ORF">GEV33_003651</name>
</gene>
<evidence type="ECO:0000259" key="1">
    <source>
        <dbReference type="Pfam" id="PF18701"/>
    </source>
</evidence>
<dbReference type="InterPro" id="IPR040676">
    <property type="entry name" value="DUF5641"/>
</dbReference>